<evidence type="ECO:0000259" key="17">
    <source>
        <dbReference type="Pfam" id="PF00156"/>
    </source>
</evidence>
<dbReference type="UniPathway" id="UPA00591">
    <property type="reaction ID" value="UER00648"/>
</dbReference>
<keyword evidence="19" id="KW-1185">Reference proteome</keyword>
<reference evidence="18 19" key="1">
    <citation type="submission" date="2019-08" db="EMBL/GenBank/DDBJ databases">
        <title>In-depth cultivation of the pig gut microbiome towards novel bacterial diversity and tailored functional studies.</title>
        <authorList>
            <person name="Wylensek D."/>
            <person name="Hitch T.C.A."/>
            <person name="Clavel T."/>
        </authorList>
    </citation>
    <scope>NUCLEOTIDE SEQUENCE [LARGE SCALE GENOMIC DNA]</scope>
    <source>
        <strain evidence="18 19">Oil+RF-744-WCA-WT-11</strain>
    </source>
</reference>
<dbReference type="Proteomes" id="UP000481852">
    <property type="component" value="Unassembled WGS sequence"/>
</dbReference>
<evidence type="ECO:0000256" key="3">
    <source>
        <dbReference type="ARBA" id="ARBA00004496"/>
    </source>
</evidence>
<evidence type="ECO:0000256" key="12">
    <source>
        <dbReference type="ARBA" id="ARBA00022741"/>
    </source>
</evidence>
<dbReference type="PANTHER" id="PTHR43340">
    <property type="entry name" value="HYPOXANTHINE-GUANINE PHOSPHORIBOSYLTRANSFERASE"/>
    <property type="match status" value="1"/>
</dbReference>
<evidence type="ECO:0000256" key="7">
    <source>
        <dbReference type="ARBA" id="ARBA00022490"/>
    </source>
</evidence>
<feature type="domain" description="Phosphoribosyltransferase" evidence="17">
    <location>
        <begin position="14"/>
        <end position="158"/>
    </location>
</feature>
<evidence type="ECO:0000256" key="9">
    <source>
        <dbReference type="ARBA" id="ARBA00022679"/>
    </source>
</evidence>
<comment type="cofactor">
    <cofactor evidence="1 16">
        <name>Mg(2+)</name>
        <dbReference type="ChEBI" id="CHEBI:18420"/>
    </cofactor>
</comment>
<proteinExistence type="inferred from homology"/>
<dbReference type="Pfam" id="PF00156">
    <property type="entry name" value="Pribosyltran"/>
    <property type="match status" value="1"/>
</dbReference>
<dbReference type="GO" id="GO:0046100">
    <property type="term" value="P:hypoxanthine metabolic process"/>
    <property type="evidence" value="ECO:0007669"/>
    <property type="project" value="TreeGrafter"/>
</dbReference>
<dbReference type="GO" id="GO:0006178">
    <property type="term" value="P:guanine salvage"/>
    <property type="evidence" value="ECO:0007669"/>
    <property type="project" value="TreeGrafter"/>
</dbReference>
<name>A0A6L5X622_9FIRM</name>
<dbReference type="GO" id="GO:0000166">
    <property type="term" value="F:nucleotide binding"/>
    <property type="evidence" value="ECO:0007669"/>
    <property type="project" value="UniProtKB-KW"/>
</dbReference>
<organism evidence="18 19">
    <name type="scientific">Porcincola intestinalis</name>
    <dbReference type="NCBI Taxonomy" id="2606632"/>
    <lineage>
        <taxon>Bacteria</taxon>
        <taxon>Bacillati</taxon>
        <taxon>Bacillota</taxon>
        <taxon>Clostridia</taxon>
        <taxon>Lachnospirales</taxon>
        <taxon>Lachnospiraceae</taxon>
        <taxon>Porcincola</taxon>
    </lineage>
</organism>
<dbReference type="GO" id="GO:0000287">
    <property type="term" value="F:magnesium ion binding"/>
    <property type="evidence" value="ECO:0007669"/>
    <property type="project" value="TreeGrafter"/>
</dbReference>
<evidence type="ECO:0000313" key="19">
    <source>
        <dbReference type="Proteomes" id="UP000481852"/>
    </source>
</evidence>
<evidence type="ECO:0000256" key="14">
    <source>
        <dbReference type="ARBA" id="ARBA00048811"/>
    </source>
</evidence>
<dbReference type="EMBL" id="VULZ01000004">
    <property type="protein sequence ID" value="MSS14386.1"/>
    <property type="molecule type" value="Genomic_DNA"/>
</dbReference>
<dbReference type="Gene3D" id="3.40.50.2020">
    <property type="match status" value="1"/>
</dbReference>
<keyword evidence="8 16" id="KW-0328">Glycosyltransferase</keyword>
<evidence type="ECO:0000256" key="5">
    <source>
        <dbReference type="ARBA" id="ARBA00004676"/>
    </source>
</evidence>
<evidence type="ECO:0000256" key="13">
    <source>
        <dbReference type="ARBA" id="ARBA00022842"/>
    </source>
</evidence>
<protein>
    <recommendedName>
        <fullName evidence="16">Hypoxanthine phosphoribosyltransferase</fullName>
        <ecNumber evidence="16">2.4.2.8</ecNumber>
    </recommendedName>
</protein>
<comment type="caution">
    <text evidence="18">The sequence shown here is derived from an EMBL/GenBank/DDBJ whole genome shotgun (WGS) entry which is preliminary data.</text>
</comment>
<keyword evidence="11 16" id="KW-0660">Purine salvage</keyword>
<dbReference type="InterPro" id="IPR000836">
    <property type="entry name" value="PRTase_dom"/>
</dbReference>
<comment type="subcellular location">
    <subcellularLocation>
        <location evidence="3 16">Cytoplasm</location>
    </subcellularLocation>
</comment>
<evidence type="ECO:0000256" key="16">
    <source>
        <dbReference type="RuleBase" id="RU364099"/>
    </source>
</evidence>
<dbReference type="InterPro" id="IPR005904">
    <property type="entry name" value="Hxn_phspho_trans"/>
</dbReference>
<comment type="pathway">
    <text evidence="4 16">Purine metabolism; IMP biosynthesis via salvage pathway; IMP from hypoxanthine: step 1/1.</text>
</comment>
<dbReference type="GO" id="GO:0006166">
    <property type="term" value="P:purine ribonucleoside salvage"/>
    <property type="evidence" value="ECO:0007669"/>
    <property type="project" value="UniProtKB-KW"/>
</dbReference>
<accession>A0A6L5X622</accession>
<comment type="function">
    <text evidence="2">Purine salvage pathway enzyme that catalyzes the transfer of the ribosyl-5-phosphate group from 5-phospho-alpha-D-ribose 1-diphosphate (PRPP) to the N9 position of the 6-oxopurines hypoxanthine and guanine to form the corresponding ribonucleotides IMP (inosine 5'-monophosphate) and GMP (guanosine 5'-monophosphate), with the release of PPi.</text>
</comment>
<dbReference type="NCBIfam" id="TIGR01203">
    <property type="entry name" value="HGPRTase"/>
    <property type="match status" value="1"/>
</dbReference>
<evidence type="ECO:0000256" key="4">
    <source>
        <dbReference type="ARBA" id="ARBA00004669"/>
    </source>
</evidence>
<dbReference type="RefSeq" id="WP_154524065.1">
    <property type="nucleotide sequence ID" value="NZ_JAXFDQ010000014.1"/>
</dbReference>
<dbReference type="InterPro" id="IPR029057">
    <property type="entry name" value="PRTase-like"/>
</dbReference>
<evidence type="ECO:0000256" key="8">
    <source>
        <dbReference type="ARBA" id="ARBA00022676"/>
    </source>
</evidence>
<comment type="catalytic activity">
    <reaction evidence="15">
        <text>IMP + diphosphate = hypoxanthine + 5-phospho-alpha-D-ribose 1-diphosphate</text>
        <dbReference type="Rhea" id="RHEA:17973"/>
        <dbReference type="ChEBI" id="CHEBI:17368"/>
        <dbReference type="ChEBI" id="CHEBI:33019"/>
        <dbReference type="ChEBI" id="CHEBI:58017"/>
        <dbReference type="ChEBI" id="CHEBI:58053"/>
        <dbReference type="EC" id="2.4.2.8"/>
    </reaction>
    <physiologicalReaction direction="right-to-left" evidence="15">
        <dbReference type="Rhea" id="RHEA:17975"/>
    </physiologicalReaction>
</comment>
<dbReference type="EC" id="2.4.2.8" evidence="16"/>
<evidence type="ECO:0000256" key="2">
    <source>
        <dbReference type="ARBA" id="ARBA00002049"/>
    </source>
</evidence>
<evidence type="ECO:0000256" key="10">
    <source>
        <dbReference type="ARBA" id="ARBA00022723"/>
    </source>
</evidence>
<dbReference type="GO" id="GO:0004422">
    <property type="term" value="F:hypoxanthine phosphoribosyltransferase activity"/>
    <property type="evidence" value="ECO:0007669"/>
    <property type="project" value="InterPro"/>
</dbReference>
<comment type="similarity">
    <text evidence="6 16">Belongs to the purine/pyrimidine phosphoribosyltransferase family.</text>
</comment>
<dbReference type="PANTHER" id="PTHR43340:SF1">
    <property type="entry name" value="HYPOXANTHINE PHOSPHORIBOSYLTRANSFERASE"/>
    <property type="match status" value="1"/>
</dbReference>
<sequence length="176" mass="19958">MKENVSVLIPEDKVAERISQLAEEISRDYAGKTVHLIGILKGSVFFVCELAKRLTIPVTMDFMSVSSYGSGTRSTGVVKLIKDLDDSIMDKDVLVVEDIIDSGHTLSYLLKNLQSRKPASIKLCTLLDKPDRRECEVYVDYQGFQIPDEFVIGYGLDYDQRYRNLPYIGVMHLEEE</sequence>
<evidence type="ECO:0000256" key="15">
    <source>
        <dbReference type="ARBA" id="ARBA00049402"/>
    </source>
</evidence>
<evidence type="ECO:0000313" key="18">
    <source>
        <dbReference type="EMBL" id="MSS14386.1"/>
    </source>
</evidence>
<dbReference type="GO" id="GO:0005829">
    <property type="term" value="C:cytosol"/>
    <property type="evidence" value="ECO:0007669"/>
    <property type="project" value="TreeGrafter"/>
</dbReference>
<dbReference type="FunFam" id="3.40.50.2020:FF:000006">
    <property type="entry name" value="Hypoxanthine phosphoribosyltransferase"/>
    <property type="match status" value="1"/>
</dbReference>
<evidence type="ECO:0000256" key="11">
    <source>
        <dbReference type="ARBA" id="ARBA00022726"/>
    </source>
</evidence>
<dbReference type="InterPro" id="IPR050408">
    <property type="entry name" value="HGPRT"/>
</dbReference>
<dbReference type="GO" id="GO:0052657">
    <property type="term" value="F:guanine phosphoribosyltransferase activity"/>
    <property type="evidence" value="ECO:0007669"/>
    <property type="project" value="UniProtKB-ARBA"/>
</dbReference>
<keyword evidence="13 16" id="KW-0460">Magnesium</keyword>
<keyword evidence="9 16" id="KW-0808">Transferase</keyword>
<evidence type="ECO:0000256" key="1">
    <source>
        <dbReference type="ARBA" id="ARBA00001946"/>
    </source>
</evidence>
<dbReference type="GO" id="GO:0032264">
    <property type="term" value="P:IMP salvage"/>
    <property type="evidence" value="ECO:0007669"/>
    <property type="project" value="UniProtKB-UniPathway"/>
</dbReference>
<evidence type="ECO:0000256" key="6">
    <source>
        <dbReference type="ARBA" id="ARBA00008391"/>
    </source>
</evidence>
<keyword evidence="12 16" id="KW-0547">Nucleotide-binding</keyword>
<dbReference type="GO" id="GO:0032263">
    <property type="term" value="P:GMP salvage"/>
    <property type="evidence" value="ECO:0007669"/>
    <property type="project" value="TreeGrafter"/>
</dbReference>
<dbReference type="SUPFAM" id="SSF53271">
    <property type="entry name" value="PRTase-like"/>
    <property type="match status" value="1"/>
</dbReference>
<gene>
    <name evidence="18" type="primary">hpt</name>
    <name evidence="18" type="ORF">FYJ35_04915</name>
</gene>
<dbReference type="AlphaFoldDB" id="A0A6L5X622"/>
<keyword evidence="10 16" id="KW-0479">Metal-binding</keyword>
<comment type="pathway">
    <text evidence="5">Purine metabolism; GMP biosynthesis via salvage pathway; GMP from guanine: step 1/1.</text>
</comment>
<comment type="catalytic activity">
    <reaction evidence="14">
        <text>GMP + diphosphate = guanine + 5-phospho-alpha-D-ribose 1-diphosphate</text>
        <dbReference type="Rhea" id="RHEA:25424"/>
        <dbReference type="ChEBI" id="CHEBI:16235"/>
        <dbReference type="ChEBI" id="CHEBI:33019"/>
        <dbReference type="ChEBI" id="CHEBI:58017"/>
        <dbReference type="ChEBI" id="CHEBI:58115"/>
        <dbReference type="EC" id="2.4.2.8"/>
    </reaction>
    <physiologicalReaction direction="right-to-left" evidence="14">
        <dbReference type="Rhea" id="RHEA:25426"/>
    </physiologicalReaction>
</comment>
<dbReference type="CDD" id="cd06223">
    <property type="entry name" value="PRTases_typeI"/>
    <property type="match status" value="1"/>
</dbReference>
<keyword evidence="7 16" id="KW-0963">Cytoplasm</keyword>